<evidence type="ECO:0000313" key="3">
    <source>
        <dbReference type="EMBL" id="MDQ7175811.1"/>
    </source>
</evidence>
<dbReference type="Pfam" id="PF02639">
    <property type="entry name" value="DUF188"/>
    <property type="match status" value="1"/>
</dbReference>
<dbReference type="NCBIfam" id="NF001095">
    <property type="entry name" value="PRK00124.1"/>
    <property type="match status" value="1"/>
</dbReference>
<comment type="similarity">
    <text evidence="1 2">Belongs to the UPF0178 family.</text>
</comment>
<proteinExistence type="inferred from homology"/>
<evidence type="ECO:0000313" key="6">
    <source>
        <dbReference type="Proteomes" id="UP001240157"/>
    </source>
</evidence>
<reference evidence="4" key="2">
    <citation type="submission" date="2018-03" db="EMBL/GenBank/DDBJ databases">
        <authorList>
            <person name="Naushad S."/>
        </authorList>
    </citation>
    <scope>NUCLEOTIDE SEQUENCE</scope>
    <source>
        <strain evidence="4">SNUC 505</strain>
    </source>
</reference>
<accession>A0AAE5T1A2</accession>
<reference evidence="4 5" key="1">
    <citation type="journal article" date="2016" name="Front. Microbiol.">
        <title>Comprehensive Phylogenetic Analysis of Bovine Non-aureus Staphylococci Species Based on Whole-Genome Sequencing.</title>
        <authorList>
            <person name="Naushad S."/>
            <person name="Barkema H.W."/>
            <person name="Luby C."/>
            <person name="Condas L.A."/>
            <person name="Nobrega D.B."/>
            <person name="Carson D.A."/>
            <person name="De Buck J."/>
        </authorList>
    </citation>
    <scope>NUCLEOTIDE SEQUENCE [LARGE SCALE GENOMIC DNA]</scope>
    <source>
        <strain evidence="4 5">SNUC 505</strain>
    </source>
</reference>
<evidence type="ECO:0000256" key="2">
    <source>
        <dbReference type="HAMAP-Rule" id="MF_00489"/>
    </source>
</evidence>
<protein>
    <recommendedName>
        <fullName evidence="2">UPF0178 protein BU653_00800</fullName>
    </recommendedName>
</protein>
<dbReference type="RefSeq" id="WP_103159335.1">
    <property type="nucleotide sequence ID" value="NZ_BMDK01000001.1"/>
</dbReference>
<dbReference type="GeneID" id="93656328"/>
<name>A0AAE5T1A2_STACR</name>
<gene>
    <name evidence="4" type="ORF">BU653_00800</name>
    <name evidence="3" type="ORF">RCF65_07385</name>
</gene>
<dbReference type="EMBL" id="JAVGJF010000043">
    <property type="protein sequence ID" value="MDQ7175811.1"/>
    <property type="molecule type" value="Genomic_DNA"/>
</dbReference>
<dbReference type="Proteomes" id="UP000242704">
    <property type="component" value="Unassembled WGS sequence"/>
</dbReference>
<dbReference type="Proteomes" id="UP001240157">
    <property type="component" value="Unassembled WGS sequence"/>
</dbReference>
<evidence type="ECO:0000256" key="1">
    <source>
        <dbReference type="ARBA" id="ARBA00008522"/>
    </source>
</evidence>
<evidence type="ECO:0000313" key="4">
    <source>
        <dbReference type="EMBL" id="PTG17114.1"/>
    </source>
</evidence>
<dbReference type="PANTHER" id="PTHR35146:SF1">
    <property type="entry name" value="UPF0178 PROTEIN YAII"/>
    <property type="match status" value="1"/>
</dbReference>
<sequence length="153" mass="17716">MRVLIDGDACPVVDSIIELTTETGIFVHIYRSYAHYSHQGFPPHVQVHYIDGGRDAVDFALVKAMSSKDLVVTQDYGLASIALQKARYVMHHLGYLYTQDNIDQLLLQRFYNQQERRKTRRYGKGPKPFKQAQRQQFEASFQSIIDKEKESFS</sequence>
<reference evidence="3 6" key="3">
    <citation type="submission" date="2023-08" db="EMBL/GenBank/DDBJ databases">
        <title>Whole genome sequencing of Staphylococcus chromogenes NNSch 2386.</title>
        <authorList>
            <person name="Kropotov V.S."/>
            <person name="Boriskina E.V."/>
            <person name="Gordinskaya N.A."/>
            <person name="Shkurkina I.S."/>
            <person name="Kryazhev D.V."/>
            <person name="Alekseeva A.E."/>
            <person name="Makhova M.A."/>
        </authorList>
    </citation>
    <scope>NUCLEOTIDE SEQUENCE [LARGE SCALE GENOMIC DNA]</scope>
    <source>
        <strain evidence="3 6">NNSch 2386</strain>
    </source>
</reference>
<dbReference type="PANTHER" id="PTHR35146">
    <property type="entry name" value="UPF0178 PROTEIN YAII"/>
    <property type="match status" value="1"/>
</dbReference>
<dbReference type="InterPro" id="IPR003791">
    <property type="entry name" value="UPF0178"/>
</dbReference>
<dbReference type="EMBL" id="PZBZ01000002">
    <property type="protein sequence ID" value="PTG17114.1"/>
    <property type="molecule type" value="Genomic_DNA"/>
</dbReference>
<evidence type="ECO:0000313" key="5">
    <source>
        <dbReference type="Proteomes" id="UP000242704"/>
    </source>
</evidence>
<dbReference type="HAMAP" id="MF_00489">
    <property type="entry name" value="UPF0178"/>
    <property type="match status" value="1"/>
</dbReference>
<dbReference type="AlphaFoldDB" id="A0AAE5T1A2"/>
<organism evidence="4 5">
    <name type="scientific">Staphylococcus chromogenes</name>
    <name type="common">Staphylococcus hyicus subsp. chromogenes</name>
    <dbReference type="NCBI Taxonomy" id="46126"/>
    <lineage>
        <taxon>Bacteria</taxon>
        <taxon>Bacillati</taxon>
        <taxon>Bacillota</taxon>
        <taxon>Bacilli</taxon>
        <taxon>Bacillales</taxon>
        <taxon>Staphylococcaceae</taxon>
        <taxon>Staphylococcus</taxon>
    </lineage>
</organism>
<comment type="caution">
    <text evidence="4">The sequence shown here is derived from an EMBL/GenBank/DDBJ whole genome shotgun (WGS) entry which is preliminary data.</text>
</comment>